<dbReference type="PANTHER" id="PTHR45716:SF5">
    <property type="entry name" value="SYNAPTOTAGMIN-LIKE PROTEIN 2"/>
    <property type="match status" value="1"/>
</dbReference>
<dbReference type="RefSeq" id="XP_034058331.1">
    <property type="nucleotide sequence ID" value="XM_034202440.1"/>
</dbReference>
<protein>
    <submittedName>
        <fullName evidence="8">Synaptotagmin-like protein 2 isoform X2</fullName>
    </submittedName>
</protein>
<feature type="compositionally biased region" description="Basic and acidic residues" evidence="4">
    <location>
        <begin position="426"/>
        <end position="445"/>
    </location>
</feature>
<feature type="domain" description="RabBD" evidence="6">
    <location>
        <begin position="1"/>
        <end position="57"/>
    </location>
</feature>
<feature type="compositionally biased region" description="Polar residues" evidence="4">
    <location>
        <begin position="808"/>
        <end position="817"/>
    </location>
</feature>
<organism evidence="7 8">
    <name type="scientific">Gymnodraco acuticeps</name>
    <name type="common">Antarctic dragonfish</name>
    <dbReference type="NCBI Taxonomy" id="8218"/>
    <lineage>
        <taxon>Eukaryota</taxon>
        <taxon>Metazoa</taxon>
        <taxon>Chordata</taxon>
        <taxon>Craniata</taxon>
        <taxon>Vertebrata</taxon>
        <taxon>Euteleostomi</taxon>
        <taxon>Actinopterygii</taxon>
        <taxon>Neopterygii</taxon>
        <taxon>Teleostei</taxon>
        <taxon>Neoteleostei</taxon>
        <taxon>Acanthomorphata</taxon>
        <taxon>Eupercaria</taxon>
        <taxon>Perciformes</taxon>
        <taxon>Notothenioidei</taxon>
        <taxon>Bathydraconidae</taxon>
        <taxon>Gymnodraco</taxon>
    </lineage>
</organism>
<dbReference type="FunFam" id="2.60.40.150:FF:000040">
    <property type="entry name" value="synaptotagmin-like protein 2 isoform X2"/>
    <property type="match status" value="1"/>
</dbReference>
<dbReference type="GeneID" id="117537266"/>
<dbReference type="PANTHER" id="PTHR45716">
    <property type="entry name" value="BITESIZE, ISOFORM I"/>
    <property type="match status" value="1"/>
</dbReference>
<feature type="compositionally biased region" description="Basic and acidic residues" evidence="4">
    <location>
        <begin position="667"/>
        <end position="692"/>
    </location>
</feature>
<dbReference type="SMART" id="SM00239">
    <property type="entry name" value="C2"/>
    <property type="match status" value="1"/>
</dbReference>
<feature type="compositionally biased region" description="Polar residues" evidence="4">
    <location>
        <begin position="697"/>
        <end position="709"/>
    </location>
</feature>
<evidence type="ECO:0000313" key="8">
    <source>
        <dbReference type="RefSeq" id="XP_034058331.1"/>
    </source>
</evidence>
<feature type="compositionally biased region" description="Low complexity" evidence="4">
    <location>
        <begin position="968"/>
        <end position="992"/>
    </location>
</feature>
<dbReference type="InterPro" id="IPR010911">
    <property type="entry name" value="Rab_BD"/>
</dbReference>
<name>A0A6P8T460_GYMAC</name>
<feature type="compositionally biased region" description="Polar residues" evidence="4">
    <location>
        <begin position="400"/>
        <end position="415"/>
    </location>
</feature>
<feature type="compositionally biased region" description="Basic and acidic residues" evidence="4">
    <location>
        <begin position="893"/>
        <end position="902"/>
    </location>
</feature>
<comment type="subcellular location">
    <subcellularLocation>
        <location evidence="1">Endomembrane system</location>
    </subcellularLocation>
</comment>
<dbReference type="Proteomes" id="UP000515161">
    <property type="component" value="Unplaced"/>
</dbReference>
<gene>
    <name evidence="8" type="primary">LOC117537266</name>
</gene>
<feature type="region of interest" description="Disordered" evidence="4">
    <location>
        <begin position="395"/>
        <end position="483"/>
    </location>
</feature>
<feature type="region of interest" description="Disordered" evidence="4">
    <location>
        <begin position="611"/>
        <end position="829"/>
    </location>
</feature>
<evidence type="ECO:0000256" key="4">
    <source>
        <dbReference type="SAM" id="MobiDB-lite"/>
    </source>
</evidence>
<dbReference type="GO" id="GO:0005886">
    <property type="term" value="C:plasma membrane"/>
    <property type="evidence" value="ECO:0007669"/>
    <property type="project" value="TreeGrafter"/>
</dbReference>
<dbReference type="InterPro" id="IPR000008">
    <property type="entry name" value="C2_dom"/>
</dbReference>
<evidence type="ECO:0000259" key="5">
    <source>
        <dbReference type="PROSITE" id="PS50004"/>
    </source>
</evidence>
<dbReference type="Gene3D" id="6.10.250.3000">
    <property type="match status" value="1"/>
</dbReference>
<feature type="region of interest" description="Disordered" evidence="4">
    <location>
        <begin position="103"/>
        <end position="130"/>
    </location>
</feature>
<evidence type="ECO:0000313" key="7">
    <source>
        <dbReference type="Proteomes" id="UP000515161"/>
    </source>
</evidence>
<dbReference type="PROSITE" id="PS50916">
    <property type="entry name" value="RABBD"/>
    <property type="match status" value="1"/>
</dbReference>
<evidence type="ECO:0000256" key="1">
    <source>
        <dbReference type="ARBA" id="ARBA00004308"/>
    </source>
</evidence>
<dbReference type="GO" id="GO:0042043">
    <property type="term" value="F:neurexin family protein binding"/>
    <property type="evidence" value="ECO:0007669"/>
    <property type="project" value="TreeGrafter"/>
</dbReference>
<dbReference type="Gene3D" id="2.60.40.150">
    <property type="entry name" value="C2 domain"/>
    <property type="match status" value="3"/>
</dbReference>
<dbReference type="Pfam" id="PF00168">
    <property type="entry name" value="C2"/>
    <property type="match status" value="2"/>
</dbReference>
<dbReference type="PROSITE" id="PS50004">
    <property type="entry name" value="C2"/>
    <property type="match status" value="1"/>
</dbReference>
<keyword evidence="2" id="KW-0677">Repeat</keyword>
<evidence type="ECO:0000256" key="3">
    <source>
        <dbReference type="ARBA" id="ARBA00023136"/>
    </source>
</evidence>
<sequence length="1335" mass="148869">MIDLSFLTEEEQDAILGVLRRDTELKKAEEQRVLNLQKMVNDRGQLRYMTGEWFYEIKQFRHQDRIHGSEIIRASMRHSHRPLTILELVPPVICGLLQEPPMQPSSDRCENQKSFETPRSLLQSPTKQRKNPFNSEVIACHTFEEKDGQLLVAAVDDTHTLNQESSSSFESRVSYASSPNDSLITQNASVLIAMPEHRTFSICSHDCSVEEDGPWAQQNNSAALRGILKHLSLCSPADPLLSPLDPPAEAWIDRKQVRFSPTVGRHDVEWLQGKELGEHSLLDIDSNTPCHTENNSDLEKSGGTAVGPCMPSLYQSKVDLQEGELSCKNEANLQKQEAGQQVLGDVSEQNHSEFVSPAVTTLISAGPPSQATDWHHGFHNHPQKMPEQKTDIAVEETQDTKPSTGSSKGSFNSVSPKPRQRLPGLFRREKEKTDEVKTGQKEEAKIPQQKEQCRTKNLSPRAADMTVDEPASVKQEAKATETTEVRTLQLTALQNTPFKESVPSADADNQREAAEGRFVELPERLYNLKAFWERENTGPKVIISGEECKDIPNEGIDDLIGHKSNIDEKSINNNLSNQMEMTVKDAVSTSPQTNCVDLSKEDGTYRANPVLIDEETDDSQTSSLMESQISEPQRNIISPVTSNVSFKTRKQQPDFPDPLPRQSSSSRQEEDRPAKSSEVKDLWKKEYKEHRVVAARANSTVVAQSTPHQYQEKDETEYEERPLSPIKSQNERSKDQDDEIRKSPSKTCHPRVLPRESSIPQRSKLGGPQLTTFPIDIDPQAKVVEEQHKKPVPRQKKSPSHEAKHTVPTDSKSSIEVSSCPLPLPPEDVHTQLSSLSSFTSPLSKKVPEKKLGTFTCLARSFIPQDYQHYLGPQEKAHVPLFKQETSAVAKNDAGDKPKDALTHFSPTEGSPHKVNSWRVQTKEDNSSQNTATRAWSLSRASQGSYGDASSPVIAALKRLSSRSMSSSKSLENLSSQTSCSLPPSASTLPSSEQMRGSVSVTALKNHQTDSDTFETNFGWRRNTGSSTSNLSLSSGMASMSSVGGSTSSICPADFEVQGSIQFAVNYIQKSGEFHIFVVHCRDLAVADSKKNSSDPYNIIMGGLKTQSLNISVWHNNTFGRNSFLGEVDLDLSEWDFSNTHINEYALKARVSAQSPASFPGQQADSRGQMRVALRFLPQTSHRKRTSRMATGEVQIWVKDCKNLPPVRGVIIDPFVKCTVLPDTSQKISQKTRVVKRTANPMFNHTMVYDGFRPEDLREACVEITVWDHDRLNNHHIGGLRLGLGTGKSYGTEVLWMDSTPDEADLWQRMLQSDGEWVEDVLSLRKLVMAKSMSK</sequence>
<feature type="compositionally biased region" description="Polar residues" evidence="4">
    <location>
        <begin position="619"/>
        <end position="646"/>
    </location>
</feature>
<dbReference type="SUPFAM" id="SSF49562">
    <property type="entry name" value="C2 domain (Calcium/lipid-binding domain, CaLB)"/>
    <property type="match status" value="2"/>
</dbReference>
<feature type="compositionally biased region" description="Polar residues" evidence="4">
    <location>
        <begin position="927"/>
        <end position="945"/>
    </location>
</feature>
<feature type="domain" description="C2" evidence="5">
    <location>
        <begin position="1166"/>
        <end position="1297"/>
    </location>
</feature>
<dbReference type="GO" id="GO:0031267">
    <property type="term" value="F:small GTPase binding"/>
    <property type="evidence" value="ECO:0007669"/>
    <property type="project" value="InterPro"/>
</dbReference>
<dbReference type="InterPro" id="IPR035892">
    <property type="entry name" value="C2_domain_sf"/>
</dbReference>
<dbReference type="GO" id="GO:0006887">
    <property type="term" value="P:exocytosis"/>
    <property type="evidence" value="ECO:0007669"/>
    <property type="project" value="TreeGrafter"/>
</dbReference>
<reference evidence="8" key="1">
    <citation type="submission" date="2025-08" db="UniProtKB">
        <authorList>
            <consortium name="RefSeq"/>
        </authorList>
    </citation>
    <scope>IDENTIFICATION</scope>
</reference>
<feature type="compositionally biased region" description="Basic and acidic residues" evidence="4">
    <location>
        <begin position="729"/>
        <end position="742"/>
    </location>
</feature>
<dbReference type="GO" id="GO:0070382">
    <property type="term" value="C:exocytic vesicle"/>
    <property type="evidence" value="ECO:0007669"/>
    <property type="project" value="TreeGrafter"/>
</dbReference>
<feature type="region of interest" description="Disordered" evidence="4">
    <location>
        <begin position="492"/>
        <end position="511"/>
    </location>
</feature>
<dbReference type="InterPro" id="IPR043567">
    <property type="entry name" value="SYTL1-5_C2B"/>
</dbReference>
<keyword evidence="3" id="KW-0472">Membrane</keyword>
<keyword evidence="7" id="KW-1185">Reference proteome</keyword>
<evidence type="ECO:0000259" key="6">
    <source>
        <dbReference type="PROSITE" id="PS50916"/>
    </source>
</evidence>
<dbReference type="GO" id="GO:0006886">
    <property type="term" value="P:intracellular protein transport"/>
    <property type="evidence" value="ECO:0007669"/>
    <property type="project" value="InterPro"/>
</dbReference>
<accession>A0A6P8T460</accession>
<evidence type="ECO:0000256" key="2">
    <source>
        <dbReference type="ARBA" id="ARBA00022737"/>
    </source>
</evidence>
<feature type="region of interest" description="Disordered" evidence="4">
    <location>
        <begin position="968"/>
        <end position="998"/>
    </location>
</feature>
<feature type="region of interest" description="Disordered" evidence="4">
    <location>
        <begin position="888"/>
        <end position="948"/>
    </location>
</feature>
<dbReference type="CDD" id="cd04020">
    <property type="entry name" value="C2B_SLP_1-2-3-4"/>
    <property type="match status" value="1"/>
</dbReference>
<feature type="compositionally biased region" description="Polar residues" evidence="4">
    <location>
        <begin position="114"/>
        <end position="130"/>
    </location>
</feature>
<proteinExistence type="predicted"/>